<dbReference type="EMBL" id="CP058998">
    <property type="protein sequence ID" value="QLJ52330.1"/>
    <property type="molecule type" value="Genomic_DNA"/>
</dbReference>
<evidence type="ECO:0000256" key="8">
    <source>
        <dbReference type="NCBIfam" id="TIGR00234"/>
    </source>
</evidence>
<gene>
    <name evidence="10" type="ORF">Sv326_0155</name>
</gene>
<dbReference type="EC" id="6.1.1.1" evidence="1 8"/>
<evidence type="ECO:0000256" key="7">
    <source>
        <dbReference type="ARBA" id="ARBA00048248"/>
    </source>
</evidence>
<dbReference type="GO" id="GO:0006437">
    <property type="term" value="P:tyrosyl-tRNA aminoacylation"/>
    <property type="evidence" value="ECO:0007669"/>
    <property type="project" value="UniProtKB-UniRule"/>
</dbReference>
<dbReference type="PIRSF" id="PIRSF006588">
    <property type="entry name" value="TyrRS_arch_euk"/>
    <property type="match status" value="1"/>
</dbReference>
<dbReference type="InterPro" id="IPR023617">
    <property type="entry name" value="Tyr-tRNA-ligase_arc/euk-type"/>
</dbReference>
<dbReference type="NCBIfam" id="NF006330">
    <property type="entry name" value="PRK08560.1"/>
    <property type="match status" value="1"/>
</dbReference>
<keyword evidence="2 9" id="KW-0436">Ligase</keyword>
<dbReference type="InterPro" id="IPR002307">
    <property type="entry name" value="Tyr-tRNA-ligase"/>
</dbReference>
<reference evidence="11" key="1">
    <citation type="submission" date="2020-07" db="EMBL/GenBank/DDBJ databases">
        <title>Metabolic diversity and evolutionary history of the archaeal phylum ###Micrarchaeota### uncovered from a freshwater lake metagenome.</title>
        <authorList>
            <person name="Kadnikov V.V."/>
            <person name="Savvichev A.S."/>
            <person name="Mardanov A.V."/>
            <person name="Beletsky A.V."/>
            <person name="Chupakov A.V."/>
            <person name="Kokryatskaya N.M."/>
            <person name="Pimenov N.V."/>
            <person name="Ravin N.V."/>
        </authorList>
    </citation>
    <scope>NUCLEOTIDE SEQUENCE [LARGE SCALE GENOMIC DNA]</scope>
</reference>
<evidence type="ECO:0000256" key="5">
    <source>
        <dbReference type="ARBA" id="ARBA00022917"/>
    </source>
</evidence>
<dbReference type="GO" id="GO:0005737">
    <property type="term" value="C:cytoplasm"/>
    <property type="evidence" value="ECO:0007669"/>
    <property type="project" value="UniProtKB-UniRule"/>
</dbReference>
<dbReference type="InterPro" id="IPR050489">
    <property type="entry name" value="Tyr-tRNA_synthase"/>
</dbReference>
<evidence type="ECO:0000256" key="4">
    <source>
        <dbReference type="ARBA" id="ARBA00022840"/>
    </source>
</evidence>
<dbReference type="GO" id="GO:0005524">
    <property type="term" value="F:ATP binding"/>
    <property type="evidence" value="ECO:0007669"/>
    <property type="project" value="UniProtKB-KW"/>
</dbReference>
<evidence type="ECO:0000313" key="10">
    <source>
        <dbReference type="EMBL" id="QLJ52330.1"/>
    </source>
</evidence>
<keyword evidence="3 9" id="KW-0547">Nucleotide-binding</keyword>
<evidence type="ECO:0000256" key="2">
    <source>
        <dbReference type="ARBA" id="ARBA00022598"/>
    </source>
</evidence>
<accession>A0A7D5XJ00</accession>
<dbReference type="InterPro" id="IPR014729">
    <property type="entry name" value="Rossmann-like_a/b/a_fold"/>
</dbReference>
<keyword evidence="6 9" id="KW-0030">Aminoacyl-tRNA synthetase</keyword>
<keyword evidence="4 9" id="KW-0067">ATP-binding</keyword>
<keyword evidence="5 9" id="KW-0648">Protein biosynthesis</keyword>
<dbReference type="GO" id="GO:0004831">
    <property type="term" value="F:tyrosine-tRNA ligase activity"/>
    <property type="evidence" value="ECO:0007669"/>
    <property type="project" value="UniProtKB-UniRule"/>
</dbReference>
<dbReference type="Pfam" id="PF00579">
    <property type="entry name" value="tRNA-synt_1b"/>
    <property type="match status" value="2"/>
</dbReference>
<dbReference type="PANTHER" id="PTHR46264">
    <property type="entry name" value="TYROSINE-TRNA LIGASE"/>
    <property type="match status" value="1"/>
</dbReference>
<comment type="catalytic activity">
    <reaction evidence="7">
        <text>tRNA(Tyr) + L-tyrosine + ATP = L-tyrosyl-tRNA(Tyr) + AMP + diphosphate + H(+)</text>
        <dbReference type="Rhea" id="RHEA:10220"/>
        <dbReference type="Rhea" id="RHEA-COMP:9706"/>
        <dbReference type="Rhea" id="RHEA-COMP:9707"/>
        <dbReference type="ChEBI" id="CHEBI:15378"/>
        <dbReference type="ChEBI" id="CHEBI:30616"/>
        <dbReference type="ChEBI" id="CHEBI:33019"/>
        <dbReference type="ChEBI" id="CHEBI:58315"/>
        <dbReference type="ChEBI" id="CHEBI:78442"/>
        <dbReference type="ChEBI" id="CHEBI:78536"/>
        <dbReference type="ChEBI" id="CHEBI:456215"/>
        <dbReference type="EC" id="6.1.1.1"/>
    </reaction>
</comment>
<dbReference type="AlphaFoldDB" id="A0A7D5XJ00"/>
<evidence type="ECO:0000256" key="6">
    <source>
        <dbReference type="ARBA" id="ARBA00023146"/>
    </source>
</evidence>
<dbReference type="KEGG" id="flt:Sv326_0155"/>
<comment type="similarity">
    <text evidence="9">Belongs to the class-I aminoacyl-tRNA synthetase family.</text>
</comment>
<name>A0A7D5XJ00_FERL1</name>
<dbReference type="Proteomes" id="UP000510821">
    <property type="component" value="Chromosome"/>
</dbReference>
<dbReference type="Gene3D" id="3.40.50.620">
    <property type="entry name" value="HUPs"/>
    <property type="match status" value="2"/>
</dbReference>
<organism evidence="10 11">
    <name type="scientific">Fermentimicrarchaeum limneticum</name>
    <dbReference type="NCBI Taxonomy" id="2795018"/>
    <lineage>
        <taxon>Archaea</taxon>
        <taxon>Candidatus Micrarchaeota</taxon>
        <taxon>Candidatus Fermentimicrarchaeales</taxon>
        <taxon>Candidatus Fermentimicrarchaeaceae</taxon>
        <taxon>Candidatus Fermentimicrarchaeum</taxon>
    </lineage>
</organism>
<evidence type="ECO:0000313" key="11">
    <source>
        <dbReference type="Proteomes" id="UP000510821"/>
    </source>
</evidence>
<sequence>MFLVKRKPTEEVLTESELQKLFEENEHPEHYIGFEISGMLHIGSGLITAMKIDDLVKAGVRPIIWLADYHSWINKKLGGDLGMIREVARGYFKAGFVSLGLDESKVRYELASEHYDQWYWVKVIEVMKNASIDRILRCVTIMGRKEGEVTESTAVLYPAMQAADIFHLKVNIMHGGMDQRKVHVLAREVAEKMKWPKPVALHTHLLMGLQGPQKMGFENNEKLDVEVSSKMSKSIPSSSVYIHDSEDEIKNKISKAYCPEKQAEENPVLELCEYVIMRDKPLHIERDKKYGGDADYLKFEELKAAYQKGELHPTDLKNAVARELSNILKPSREYFKKHEELLDVFKEGEVTR</sequence>
<evidence type="ECO:0000256" key="1">
    <source>
        <dbReference type="ARBA" id="ARBA00013160"/>
    </source>
</evidence>
<dbReference type="SUPFAM" id="SSF52374">
    <property type="entry name" value="Nucleotidylyl transferase"/>
    <property type="match status" value="1"/>
</dbReference>
<dbReference type="InterPro" id="IPR002305">
    <property type="entry name" value="aa-tRNA-synth_Ic"/>
</dbReference>
<protein>
    <recommendedName>
        <fullName evidence="1 8">Tyrosine--tRNA ligase</fullName>
        <ecNumber evidence="1 8">6.1.1.1</ecNumber>
    </recommendedName>
</protein>
<dbReference type="PANTHER" id="PTHR46264:SF4">
    <property type="entry name" value="TYROSINE--TRNA LIGASE, CYTOPLASMIC"/>
    <property type="match status" value="1"/>
</dbReference>
<dbReference type="NCBIfam" id="TIGR00234">
    <property type="entry name" value="tyrS"/>
    <property type="match status" value="1"/>
</dbReference>
<evidence type="ECO:0000256" key="9">
    <source>
        <dbReference type="RuleBase" id="RU363036"/>
    </source>
</evidence>
<evidence type="ECO:0000256" key="3">
    <source>
        <dbReference type="ARBA" id="ARBA00022741"/>
    </source>
</evidence>
<proteinExistence type="inferred from homology"/>